<dbReference type="VEuPathDB" id="FungiDB:BD410DRAFT_793382"/>
<evidence type="ECO:0000313" key="1">
    <source>
        <dbReference type="EMBL" id="TDL18337.1"/>
    </source>
</evidence>
<accession>A0A4Y7PSE5</accession>
<sequence length="59" mass="6800">MALAILRNQILPQQSAHMTIACAFPLLRIWTQHFAPWPDHADPMALALLTTHQRIMRIQ</sequence>
<dbReference type="EMBL" id="ML170209">
    <property type="protein sequence ID" value="TDL18337.1"/>
    <property type="molecule type" value="Genomic_DNA"/>
</dbReference>
<dbReference type="Proteomes" id="UP000294933">
    <property type="component" value="Unassembled WGS sequence"/>
</dbReference>
<gene>
    <name evidence="1" type="ORF">BD410DRAFT_793382</name>
</gene>
<keyword evidence="2" id="KW-1185">Reference proteome</keyword>
<dbReference type="AlphaFoldDB" id="A0A4Y7PSE5"/>
<reference evidence="1 2" key="1">
    <citation type="submission" date="2018-06" db="EMBL/GenBank/DDBJ databases">
        <title>A transcriptomic atlas of mushroom development highlights an independent origin of complex multicellularity.</title>
        <authorList>
            <consortium name="DOE Joint Genome Institute"/>
            <person name="Krizsan K."/>
            <person name="Almasi E."/>
            <person name="Merenyi Z."/>
            <person name="Sahu N."/>
            <person name="Viragh M."/>
            <person name="Koszo T."/>
            <person name="Mondo S."/>
            <person name="Kiss B."/>
            <person name="Balint B."/>
            <person name="Kues U."/>
            <person name="Barry K."/>
            <person name="Hegedus J.C."/>
            <person name="Henrissat B."/>
            <person name="Johnson J."/>
            <person name="Lipzen A."/>
            <person name="Ohm R."/>
            <person name="Nagy I."/>
            <person name="Pangilinan J."/>
            <person name="Yan J."/>
            <person name="Xiong Y."/>
            <person name="Grigoriev I.V."/>
            <person name="Hibbett D.S."/>
            <person name="Nagy L.G."/>
        </authorList>
    </citation>
    <scope>NUCLEOTIDE SEQUENCE [LARGE SCALE GENOMIC DNA]</scope>
    <source>
        <strain evidence="1 2">SZMC22713</strain>
    </source>
</reference>
<evidence type="ECO:0000313" key="2">
    <source>
        <dbReference type="Proteomes" id="UP000294933"/>
    </source>
</evidence>
<dbReference type="PROSITE" id="PS51257">
    <property type="entry name" value="PROKAR_LIPOPROTEIN"/>
    <property type="match status" value="1"/>
</dbReference>
<protein>
    <submittedName>
        <fullName evidence="1">Uncharacterized protein</fullName>
    </submittedName>
</protein>
<organism evidence="1 2">
    <name type="scientific">Rickenella mellea</name>
    <dbReference type="NCBI Taxonomy" id="50990"/>
    <lineage>
        <taxon>Eukaryota</taxon>
        <taxon>Fungi</taxon>
        <taxon>Dikarya</taxon>
        <taxon>Basidiomycota</taxon>
        <taxon>Agaricomycotina</taxon>
        <taxon>Agaricomycetes</taxon>
        <taxon>Hymenochaetales</taxon>
        <taxon>Rickenellaceae</taxon>
        <taxon>Rickenella</taxon>
    </lineage>
</organism>
<name>A0A4Y7PSE5_9AGAM</name>
<proteinExistence type="predicted"/>